<name>A0A9W6ZML0_9STRA</name>
<reference evidence="2" key="1">
    <citation type="submission" date="2022-07" db="EMBL/GenBank/DDBJ databases">
        <title>Genome analysis of Parmales, a sister group of diatoms, reveals the evolutionary specialization of diatoms from phago-mixotrophs to photoautotrophs.</title>
        <authorList>
            <person name="Ban H."/>
            <person name="Sato S."/>
            <person name="Yoshikawa S."/>
            <person name="Kazumasa Y."/>
            <person name="Nakamura Y."/>
            <person name="Ichinomiya M."/>
            <person name="Saitoh K."/>
            <person name="Sato N."/>
            <person name="Blanc-Mathieu R."/>
            <person name="Endo H."/>
            <person name="Kuwata A."/>
            <person name="Ogata H."/>
        </authorList>
    </citation>
    <scope>NUCLEOTIDE SEQUENCE</scope>
</reference>
<evidence type="ECO:0000313" key="2">
    <source>
        <dbReference type="EMBL" id="GMH52705.1"/>
    </source>
</evidence>
<proteinExistence type="predicted"/>
<dbReference type="AlphaFoldDB" id="A0A9W6ZML0"/>
<protein>
    <submittedName>
        <fullName evidence="2">Uncharacterized protein</fullName>
    </submittedName>
</protein>
<organism evidence="2 3">
    <name type="scientific">Triparma retinervis</name>
    <dbReference type="NCBI Taxonomy" id="2557542"/>
    <lineage>
        <taxon>Eukaryota</taxon>
        <taxon>Sar</taxon>
        <taxon>Stramenopiles</taxon>
        <taxon>Ochrophyta</taxon>
        <taxon>Bolidophyceae</taxon>
        <taxon>Parmales</taxon>
        <taxon>Triparmaceae</taxon>
        <taxon>Triparma</taxon>
    </lineage>
</organism>
<evidence type="ECO:0000313" key="3">
    <source>
        <dbReference type="Proteomes" id="UP001165082"/>
    </source>
</evidence>
<feature type="non-terminal residue" evidence="2">
    <location>
        <position position="1"/>
    </location>
</feature>
<dbReference type="OrthoDB" id="202643at2759"/>
<feature type="non-terminal residue" evidence="2">
    <location>
        <position position="170"/>
    </location>
</feature>
<dbReference type="Proteomes" id="UP001165082">
    <property type="component" value="Unassembled WGS sequence"/>
</dbReference>
<keyword evidence="1" id="KW-0175">Coiled coil</keyword>
<dbReference type="EMBL" id="BRXZ01000747">
    <property type="protein sequence ID" value="GMH52705.1"/>
    <property type="molecule type" value="Genomic_DNA"/>
</dbReference>
<accession>A0A9W6ZML0</accession>
<feature type="coiled-coil region" evidence="1">
    <location>
        <begin position="3"/>
        <end position="32"/>
    </location>
</feature>
<comment type="caution">
    <text evidence="2">The sequence shown here is derived from an EMBL/GenBank/DDBJ whole genome shotgun (WGS) entry which is preliminary data.</text>
</comment>
<keyword evidence="3" id="KW-1185">Reference proteome</keyword>
<evidence type="ECO:0000256" key="1">
    <source>
        <dbReference type="SAM" id="Coils"/>
    </source>
</evidence>
<gene>
    <name evidence="2" type="ORF">TrRE_jg400</name>
</gene>
<sequence>LIREAEKAVVRNAQLEIENSQLNRSMSLLKSELVKRESQIFVVQKAGVGFKDATMGGPASTLSGYAFPGGVVLPPPPLPDPSVAIVPLVIEAMKQFPANGNVQDEGIRTLGHLATGREDLEGAGRMGGVELVMRGMREWGGRTRMQAAGAKLLWRMAGADEGMRGRVVRG</sequence>